<dbReference type="SUPFAM" id="SSF53756">
    <property type="entry name" value="UDP-Glycosyltransferase/glycogen phosphorylase"/>
    <property type="match status" value="1"/>
</dbReference>
<comment type="caution">
    <text evidence="2">The sequence shown here is derived from an EMBL/GenBank/DDBJ whole genome shotgun (WGS) entry which is preliminary data.</text>
</comment>
<dbReference type="PANTHER" id="PTHR10788">
    <property type="entry name" value="TREHALOSE-6-PHOSPHATE SYNTHASE"/>
    <property type="match status" value="1"/>
</dbReference>
<dbReference type="Proteomes" id="UP000027471">
    <property type="component" value="Unassembled WGS sequence"/>
</dbReference>
<gene>
    <name evidence="2" type="ORF">DT23_15165</name>
</gene>
<evidence type="ECO:0000256" key="1">
    <source>
        <dbReference type="ARBA" id="ARBA00008799"/>
    </source>
</evidence>
<keyword evidence="3" id="KW-1185">Reference proteome</keyword>
<dbReference type="CDD" id="cd03788">
    <property type="entry name" value="GT20_TPS"/>
    <property type="match status" value="1"/>
</dbReference>
<protein>
    <submittedName>
        <fullName evidence="2">Uncharacterized protein</fullName>
    </submittedName>
</protein>
<sequence>MGRLICLSNRIPTGANPSGGLVVALGDVLSENGGLWIGTSGETVKQPGTELREIKGGPFKRMRFDLTEEEHALYYDGYSNSVLWPLFHGRTDLMQIQQDYLDSYKQVNRRLAKMLAPIIQPEDRIWVHDFHFLPLAYELRTLGVHSPMGFFLHTPFPGPTAMQALPNGREICQWLSNFDLVGLQAERDVRACLASMVEIGEASDLGNGFVHLAPRQCRIEAFPISIDAGEFKTLAEQEIEKLPAGIVKPNRSLMIGVDRLDYSKGVPQRFRAFGEFLERHEDWHRHVSLIQISPPTREGVPAYDDIREETEHLSGRINGQFADIQWAPIRFINRPVPRAVLAGLYRASQVGLVTPLMDGMNLVAKEYIAAQNPENPGVLMLSQFAGAAEQMEEALIVNPHDTEQMATAMLTALMMSLSERRERYHALMKGLTTQDVHWWSKAFLTALG</sequence>
<evidence type="ECO:0000313" key="3">
    <source>
        <dbReference type="Proteomes" id="UP000027471"/>
    </source>
</evidence>
<dbReference type="RefSeq" id="WP_038130668.1">
    <property type="nucleotide sequence ID" value="NZ_AUNB01000026.1"/>
</dbReference>
<dbReference type="Pfam" id="PF00982">
    <property type="entry name" value="Glyco_transf_20"/>
    <property type="match status" value="1"/>
</dbReference>
<dbReference type="EMBL" id="AUNB01000026">
    <property type="protein sequence ID" value="KEO59964.1"/>
    <property type="molecule type" value="Genomic_DNA"/>
</dbReference>
<accession>A0A074JU12</accession>
<dbReference type="STRING" id="1353528.DT23_15165"/>
<evidence type="ECO:0000313" key="2">
    <source>
        <dbReference type="EMBL" id="KEO59964.1"/>
    </source>
</evidence>
<dbReference type="Gene3D" id="3.40.50.2000">
    <property type="entry name" value="Glycogen Phosphorylase B"/>
    <property type="match status" value="2"/>
</dbReference>
<name>A0A074JU12_9RHOB</name>
<dbReference type="GO" id="GO:0005992">
    <property type="term" value="P:trehalose biosynthetic process"/>
    <property type="evidence" value="ECO:0007669"/>
    <property type="project" value="InterPro"/>
</dbReference>
<comment type="similarity">
    <text evidence="1">Belongs to the glycosyltransferase 20 family.</text>
</comment>
<dbReference type="eggNOG" id="COG0380">
    <property type="taxonomic scope" value="Bacteria"/>
</dbReference>
<dbReference type="InterPro" id="IPR001830">
    <property type="entry name" value="Glyco_trans_20"/>
</dbReference>
<dbReference type="PANTHER" id="PTHR10788:SF106">
    <property type="entry name" value="BCDNA.GH08860"/>
    <property type="match status" value="1"/>
</dbReference>
<reference evidence="2 3" key="1">
    <citation type="journal article" date="2015" name="Antonie Van Leeuwenhoek">
        <title>Thioclava indica sp. nov., isolated from surface seawater of the Indian Ocean.</title>
        <authorList>
            <person name="Liu Y."/>
            <person name="Lai Q."/>
            <person name="Du J."/>
            <person name="Xu H."/>
            <person name="Jiang L."/>
            <person name="Shao Z."/>
        </authorList>
    </citation>
    <scope>NUCLEOTIDE SEQUENCE [LARGE SCALE GENOMIC DNA]</scope>
    <source>
        <strain evidence="2 3">DT23-4</strain>
    </source>
</reference>
<organism evidence="2 3">
    <name type="scientific">Thioclava indica</name>
    <dbReference type="NCBI Taxonomy" id="1353528"/>
    <lineage>
        <taxon>Bacteria</taxon>
        <taxon>Pseudomonadati</taxon>
        <taxon>Pseudomonadota</taxon>
        <taxon>Alphaproteobacteria</taxon>
        <taxon>Rhodobacterales</taxon>
        <taxon>Paracoccaceae</taxon>
        <taxon>Thioclava</taxon>
    </lineage>
</organism>
<proteinExistence type="inferred from homology"/>
<dbReference type="AlphaFoldDB" id="A0A074JU12"/>
<dbReference type="OrthoDB" id="9815690at2"/>
<dbReference type="GO" id="GO:0003825">
    <property type="term" value="F:alpha,alpha-trehalose-phosphate synthase (UDP-forming) activity"/>
    <property type="evidence" value="ECO:0007669"/>
    <property type="project" value="TreeGrafter"/>
</dbReference>